<dbReference type="Pfam" id="PF07927">
    <property type="entry name" value="HicA_toxin"/>
    <property type="match status" value="1"/>
</dbReference>
<dbReference type="Gene3D" id="3.30.920.30">
    <property type="entry name" value="Hypothetical protein"/>
    <property type="match status" value="1"/>
</dbReference>
<evidence type="ECO:0000256" key="3">
    <source>
        <dbReference type="ARBA" id="ARBA00022722"/>
    </source>
</evidence>
<keyword evidence="7" id="KW-0346">Stress response</keyword>
<accession>A0A2N8HDV6</accession>
<name>A0A2N8HDV6_9BACT</name>
<evidence type="ECO:0008006" key="10">
    <source>
        <dbReference type="Google" id="ProtNLM"/>
    </source>
</evidence>
<dbReference type="EMBL" id="PJKA01000010">
    <property type="protein sequence ID" value="PNC18123.1"/>
    <property type="molecule type" value="Genomic_DNA"/>
</dbReference>
<dbReference type="InterPro" id="IPR038570">
    <property type="entry name" value="HicA_sf"/>
</dbReference>
<dbReference type="Proteomes" id="UP000236000">
    <property type="component" value="Unassembled WGS sequence"/>
</dbReference>
<keyword evidence="4" id="KW-0255">Endonuclease</keyword>
<dbReference type="RefSeq" id="WP_102713438.1">
    <property type="nucleotide sequence ID" value="NZ_PJKA01000010.1"/>
</dbReference>
<keyword evidence="5" id="KW-0378">Hydrolase</keyword>
<dbReference type="InterPro" id="IPR012933">
    <property type="entry name" value="HicA_mRNA_interferase"/>
</dbReference>
<reference evidence="8 9" key="1">
    <citation type="journal article" date="2017" name="BMC Genomics">
        <title>Genome sequencing of 39 Akkermansia muciniphila isolates reveals its population structure, genomic and functional diverisity, and global distribution in mammalian gut microbiotas.</title>
        <authorList>
            <person name="Guo X."/>
            <person name="Li S."/>
            <person name="Zhang J."/>
            <person name="Wu F."/>
            <person name="Li X."/>
            <person name="Wu D."/>
            <person name="Zhang M."/>
            <person name="Ou Z."/>
            <person name="Jie Z."/>
            <person name="Yan Q."/>
            <person name="Li P."/>
            <person name="Yi J."/>
            <person name="Peng Y."/>
        </authorList>
    </citation>
    <scope>NUCLEOTIDE SEQUENCE [LARGE SCALE GENOMIC DNA]</scope>
    <source>
        <strain evidence="8 9">GP24</strain>
    </source>
</reference>
<keyword evidence="2" id="KW-1277">Toxin-antitoxin system</keyword>
<dbReference type="OrthoDB" id="164049at2"/>
<protein>
    <recommendedName>
        <fullName evidence="10">Type II toxin-antitoxin system HicA family toxin</fullName>
    </recommendedName>
</protein>
<comment type="caution">
    <text evidence="8">The sequence shown here is derived from an EMBL/GenBank/DDBJ whole genome shotgun (WGS) entry which is preliminary data.</text>
</comment>
<dbReference type="GO" id="GO:0003729">
    <property type="term" value="F:mRNA binding"/>
    <property type="evidence" value="ECO:0007669"/>
    <property type="project" value="InterPro"/>
</dbReference>
<evidence type="ECO:0000313" key="9">
    <source>
        <dbReference type="Proteomes" id="UP000236000"/>
    </source>
</evidence>
<evidence type="ECO:0000256" key="1">
    <source>
        <dbReference type="ARBA" id="ARBA00006620"/>
    </source>
</evidence>
<evidence type="ECO:0000313" key="8">
    <source>
        <dbReference type="EMBL" id="PNC18123.1"/>
    </source>
</evidence>
<dbReference type="GO" id="GO:0004519">
    <property type="term" value="F:endonuclease activity"/>
    <property type="evidence" value="ECO:0007669"/>
    <property type="project" value="UniProtKB-KW"/>
</dbReference>
<dbReference type="GO" id="GO:0016787">
    <property type="term" value="F:hydrolase activity"/>
    <property type="evidence" value="ECO:0007669"/>
    <property type="project" value="UniProtKB-KW"/>
</dbReference>
<evidence type="ECO:0000256" key="6">
    <source>
        <dbReference type="ARBA" id="ARBA00022884"/>
    </source>
</evidence>
<organism evidence="8 9">
    <name type="scientific">Akkermansia muciniphila</name>
    <dbReference type="NCBI Taxonomy" id="239935"/>
    <lineage>
        <taxon>Bacteria</taxon>
        <taxon>Pseudomonadati</taxon>
        <taxon>Verrucomicrobiota</taxon>
        <taxon>Verrucomicrobiia</taxon>
        <taxon>Verrucomicrobiales</taxon>
        <taxon>Akkermansiaceae</taxon>
        <taxon>Akkermansia</taxon>
    </lineage>
</organism>
<keyword evidence="6" id="KW-0694">RNA-binding</keyword>
<evidence type="ECO:0000256" key="5">
    <source>
        <dbReference type="ARBA" id="ARBA00022801"/>
    </source>
</evidence>
<evidence type="ECO:0000256" key="7">
    <source>
        <dbReference type="ARBA" id="ARBA00023016"/>
    </source>
</evidence>
<dbReference type="AlphaFoldDB" id="A0A2N8HDV6"/>
<comment type="similarity">
    <text evidence="1">Belongs to the HicA mRNA interferase family.</text>
</comment>
<gene>
    <name evidence="8" type="ORF">CXU22_05660</name>
</gene>
<proteinExistence type="inferred from homology"/>
<evidence type="ECO:0000256" key="4">
    <source>
        <dbReference type="ARBA" id="ARBA00022759"/>
    </source>
</evidence>
<evidence type="ECO:0000256" key="2">
    <source>
        <dbReference type="ARBA" id="ARBA00022649"/>
    </source>
</evidence>
<dbReference type="SUPFAM" id="SSF54786">
    <property type="entry name" value="YcfA/nrd intein domain"/>
    <property type="match status" value="1"/>
</dbReference>
<keyword evidence="3" id="KW-0540">Nuclease</keyword>
<sequence length="69" mass="7670">MPPTIRQLVAELRKAGFENSGKGKGSHRRYVHQTSCTFVTICGHDGDDAKPYMIKHVKEKIEEAKSKGA</sequence>